<dbReference type="EMBL" id="CVQI01026557">
    <property type="protein sequence ID" value="CRK34209.1"/>
    <property type="molecule type" value="Genomic_DNA"/>
</dbReference>
<sequence>MLTDVDKLYMTEAKLETLQLAHHHCRGSQEGKTLAARQGLGRRQGRSNTTRTTRSSAGQGDDDFTIKVTGSATLKVGGAEIHCEDGGEINITQQGGGGSRAGGGGSDRASTIYGEDQRRGRLERLPIRARSSSQAPSSIYGRSPSYEAYGRPPFF</sequence>
<evidence type="ECO:0000256" key="1">
    <source>
        <dbReference type="SAM" id="MobiDB-lite"/>
    </source>
</evidence>
<evidence type="ECO:0000313" key="2">
    <source>
        <dbReference type="EMBL" id="CRK34209.1"/>
    </source>
</evidence>
<reference evidence="3" key="1">
    <citation type="submission" date="2015-05" db="EMBL/GenBank/DDBJ databases">
        <authorList>
            <person name="Fogelqvist Johan"/>
        </authorList>
    </citation>
    <scope>NUCLEOTIDE SEQUENCE [LARGE SCALE GENOMIC DNA]</scope>
</reference>
<organism evidence="2 3">
    <name type="scientific">Verticillium longisporum</name>
    <name type="common">Verticillium dahliae var. longisporum</name>
    <dbReference type="NCBI Taxonomy" id="100787"/>
    <lineage>
        <taxon>Eukaryota</taxon>
        <taxon>Fungi</taxon>
        <taxon>Dikarya</taxon>
        <taxon>Ascomycota</taxon>
        <taxon>Pezizomycotina</taxon>
        <taxon>Sordariomycetes</taxon>
        <taxon>Hypocreomycetidae</taxon>
        <taxon>Glomerellales</taxon>
        <taxon>Plectosphaerellaceae</taxon>
        <taxon>Verticillium</taxon>
    </lineage>
</organism>
<feature type="region of interest" description="Disordered" evidence="1">
    <location>
        <begin position="86"/>
        <end position="155"/>
    </location>
</feature>
<feature type="compositionally biased region" description="Basic and acidic residues" evidence="1">
    <location>
        <begin position="115"/>
        <end position="126"/>
    </location>
</feature>
<dbReference type="AlphaFoldDB" id="A0A0G4MJ07"/>
<dbReference type="Proteomes" id="UP000045706">
    <property type="component" value="Unassembled WGS sequence"/>
</dbReference>
<proteinExistence type="predicted"/>
<evidence type="ECO:0000313" key="3">
    <source>
        <dbReference type="Proteomes" id="UP000045706"/>
    </source>
</evidence>
<gene>
    <name evidence="2" type="ORF">BN1723_014842</name>
</gene>
<feature type="compositionally biased region" description="Gly residues" evidence="1">
    <location>
        <begin position="94"/>
        <end position="106"/>
    </location>
</feature>
<protein>
    <submittedName>
        <fullName evidence="2">Uncharacterized protein</fullName>
    </submittedName>
</protein>
<name>A0A0G4MJ07_VERLO</name>
<accession>A0A0G4MJ07</accession>
<feature type="compositionally biased region" description="Low complexity" evidence="1">
    <location>
        <begin position="34"/>
        <end position="58"/>
    </location>
</feature>
<feature type="region of interest" description="Disordered" evidence="1">
    <location>
        <begin position="25"/>
        <end position="64"/>
    </location>
</feature>